<reference evidence="6 7" key="1">
    <citation type="submission" date="2018-04" db="EMBL/GenBank/DDBJ databases">
        <title>The genome of golden apple snail Pomacea canaliculata provides insight into stress tolerance and invasive adaptation.</title>
        <authorList>
            <person name="Liu C."/>
            <person name="Liu B."/>
            <person name="Ren Y."/>
            <person name="Zhang Y."/>
            <person name="Wang H."/>
            <person name="Li S."/>
            <person name="Jiang F."/>
            <person name="Yin L."/>
            <person name="Zhang G."/>
            <person name="Qian W."/>
            <person name="Fan W."/>
        </authorList>
    </citation>
    <scope>NUCLEOTIDE SEQUENCE [LARGE SCALE GENOMIC DNA]</scope>
    <source>
        <strain evidence="6">SZHN2017</strain>
        <tissue evidence="6">Muscle</tissue>
    </source>
</reference>
<comment type="caution">
    <text evidence="6">The sequence shown here is derived from an EMBL/GenBank/DDBJ whole genome shotgun (WGS) entry which is preliminary data.</text>
</comment>
<dbReference type="SMART" id="SM00320">
    <property type="entry name" value="WD40"/>
    <property type="match status" value="5"/>
</dbReference>
<dbReference type="Gene3D" id="1.20.1280.50">
    <property type="match status" value="1"/>
</dbReference>
<dbReference type="PANTHER" id="PTHR19855:SF34">
    <property type="entry name" value="F-BOX_WD REPEAT-CONTAINING PROTEIN 9"/>
    <property type="match status" value="1"/>
</dbReference>
<feature type="region of interest" description="Disordered" evidence="4">
    <location>
        <begin position="34"/>
        <end position="59"/>
    </location>
</feature>
<dbReference type="SMART" id="SM00256">
    <property type="entry name" value="FBOX"/>
    <property type="match status" value="1"/>
</dbReference>
<evidence type="ECO:0000259" key="5">
    <source>
        <dbReference type="PROSITE" id="PS50181"/>
    </source>
</evidence>
<accession>A0A2T7NNV9</accession>
<dbReference type="Gene3D" id="2.130.10.10">
    <property type="entry name" value="YVTN repeat-like/Quinoprotein amine dehydrogenase"/>
    <property type="match status" value="2"/>
</dbReference>
<dbReference type="SUPFAM" id="SSF81383">
    <property type="entry name" value="F-box domain"/>
    <property type="match status" value="1"/>
</dbReference>
<evidence type="ECO:0000313" key="6">
    <source>
        <dbReference type="EMBL" id="PVD22857.1"/>
    </source>
</evidence>
<keyword evidence="1 3" id="KW-0853">WD repeat</keyword>
<dbReference type="STRING" id="400727.A0A2T7NNV9"/>
<sequence length="503" mass="56971">MARHSSSHSSADHHYSALQVSEYQSYQESFAAKSDATCESSSKEKTEQNGGENLQTISSQRLHHASGEDFTIASRENIVMCPTDIPVEEGKLLDNKFNDLNVNIDDTSICKENQAFTLDTIPIEILLHICTFLEAGEIIGSMSKVCKTFQELFTDESYWRIRIAKRWPKKYPPVSCQNIDWQGACIDRERSHRVWSHPEQHLEHFTFNEGLFAAVDVVHLLQEGHFLAAGSRDRYLTLLDLRKYDTSRPETKKDLKLHCINKAHNGWIWSMASLGTQLFTGSWDTTIKVWDLVEGQAVTAHKCKSAVLGLYAEANLLVGGCFDKKVYFFDPRQESPVKVKRWHRQPVLCVTGDDRYIVAGSEDKSISVYDRRAEAVFKSVHVESYPLDMSYHCNQLWYGDKHGFLNLIDATLGNFELVQRYNVGHTDKVTGVVHTTGAIYTSSNDKTIKVLEPSVDPQAIVTLQKHDSGVARIDFKNGVLASAGCDISVGIWRPKCDWGWQRF</sequence>
<dbReference type="PROSITE" id="PS00678">
    <property type="entry name" value="WD_REPEATS_1"/>
    <property type="match status" value="1"/>
</dbReference>
<organism evidence="6 7">
    <name type="scientific">Pomacea canaliculata</name>
    <name type="common">Golden apple snail</name>
    <dbReference type="NCBI Taxonomy" id="400727"/>
    <lineage>
        <taxon>Eukaryota</taxon>
        <taxon>Metazoa</taxon>
        <taxon>Spiralia</taxon>
        <taxon>Lophotrochozoa</taxon>
        <taxon>Mollusca</taxon>
        <taxon>Gastropoda</taxon>
        <taxon>Caenogastropoda</taxon>
        <taxon>Architaenioglossa</taxon>
        <taxon>Ampullarioidea</taxon>
        <taxon>Ampullariidae</taxon>
        <taxon>Pomacea</taxon>
    </lineage>
</organism>
<keyword evidence="7" id="KW-1185">Reference proteome</keyword>
<dbReference type="Proteomes" id="UP000245119">
    <property type="component" value="Linkage Group LG10"/>
</dbReference>
<dbReference type="PROSITE" id="PS50082">
    <property type="entry name" value="WD_REPEATS_2"/>
    <property type="match status" value="1"/>
</dbReference>
<dbReference type="EMBL" id="PZQS01000010">
    <property type="protein sequence ID" value="PVD22857.1"/>
    <property type="molecule type" value="Genomic_DNA"/>
</dbReference>
<dbReference type="Pfam" id="PF00400">
    <property type="entry name" value="WD40"/>
    <property type="match status" value="3"/>
</dbReference>
<dbReference type="InterPro" id="IPR001810">
    <property type="entry name" value="F-box_dom"/>
</dbReference>
<feature type="repeat" description="WD" evidence="3">
    <location>
        <begin position="275"/>
        <end position="300"/>
    </location>
</feature>
<dbReference type="SUPFAM" id="SSF50978">
    <property type="entry name" value="WD40 repeat-like"/>
    <property type="match status" value="1"/>
</dbReference>
<dbReference type="PROSITE" id="PS50181">
    <property type="entry name" value="FBOX"/>
    <property type="match status" value="1"/>
</dbReference>
<feature type="compositionally biased region" description="Polar residues" evidence="4">
    <location>
        <begin position="48"/>
        <end position="59"/>
    </location>
</feature>
<evidence type="ECO:0000256" key="3">
    <source>
        <dbReference type="PROSITE-ProRule" id="PRU00221"/>
    </source>
</evidence>
<protein>
    <recommendedName>
        <fullName evidence="5">F-box domain-containing protein</fullName>
    </recommendedName>
</protein>
<dbReference type="InterPro" id="IPR036047">
    <property type="entry name" value="F-box-like_dom_sf"/>
</dbReference>
<dbReference type="AlphaFoldDB" id="A0A2T7NNV9"/>
<dbReference type="OMA" id="NGWIWDL"/>
<keyword evidence="2" id="KW-0677">Repeat</keyword>
<evidence type="ECO:0000313" key="7">
    <source>
        <dbReference type="Proteomes" id="UP000245119"/>
    </source>
</evidence>
<dbReference type="InterPro" id="IPR036322">
    <property type="entry name" value="WD40_repeat_dom_sf"/>
</dbReference>
<dbReference type="OrthoDB" id="2305498at2759"/>
<proteinExistence type="predicted"/>
<dbReference type="InterPro" id="IPR015943">
    <property type="entry name" value="WD40/YVTN_repeat-like_dom_sf"/>
</dbReference>
<evidence type="ECO:0000256" key="4">
    <source>
        <dbReference type="SAM" id="MobiDB-lite"/>
    </source>
</evidence>
<feature type="domain" description="F-box" evidence="5">
    <location>
        <begin position="115"/>
        <end position="162"/>
    </location>
</feature>
<evidence type="ECO:0000256" key="1">
    <source>
        <dbReference type="ARBA" id="ARBA00022574"/>
    </source>
</evidence>
<evidence type="ECO:0000256" key="2">
    <source>
        <dbReference type="ARBA" id="ARBA00022737"/>
    </source>
</evidence>
<dbReference type="Pfam" id="PF12937">
    <property type="entry name" value="F-box-like"/>
    <property type="match status" value="1"/>
</dbReference>
<name>A0A2T7NNV9_POMCA</name>
<gene>
    <name evidence="6" type="ORF">C0Q70_16116</name>
</gene>
<dbReference type="InterPro" id="IPR019775">
    <property type="entry name" value="WD40_repeat_CS"/>
</dbReference>
<dbReference type="InterPro" id="IPR001680">
    <property type="entry name" value="WD40_rpt"/>
</dbReference>
<dbReference type="PANTHER" id="PTHR19855">
    <property type="entry name" value="WD40 REPEAT PROTEIN 12, 37"/>
    <property type="match status" value="1"/>
</dbReference>